<accession>A0AA49GQ99</accession>
<name>A0AA49GQ99_9BACT</name>
<protein>
    <submittedName>
        <fullName evidence="1">DUF1684 domain-containing protein</fullName>
    </submittedName>
</protein>
<gene>
    <name evidence="1" type="ORF">K4G66_04280</name>
</gene>
<dbReference type="Pfam" id="PF07920">
    <property type="entry name" value="DUF1684"/>
    <property type="match status" value="1"/>
</dbReference>
<reference evidence="1" key="2">
    <citation type="journal article" date="2024" name="Antonie Van Leeuwenhoek">
        <title>Roseihalotalea indica gen. nov., sp. nov., a halophilic Bacteroidetes from mesopelagic Southwest Indian Ocean with higher carbohydrate metabolic potential.</title>
        <authorList>
            <person name="Chen B."/>
            <person name="Zhang M."/>
            <person name="Lin D."/>
            <person name="Ye J."/>
            <person name="Tang K."/>
        </authorList>
    </citation>
    <scope>NUCLEOTIDE SEQUENCE</scope>
    <source>
        <strain evidence="1">TK19036</strain>
    </source>
</reference>
<dbReference type="InterPro" id="IPR012467">
    <property type="entry name" value="DUF1684"/>
</dbReference>
<reference evidence="1" key="1">
    <citation type="journal article" date="2023" name="Comput. Struct. Biotechnol. J.">
        <title>Discovery of a novel marine Bacteroidetes with a rich repertoire of carbohydrate-active enzymes.</title>
        <authorList>
            <person name="Chen B."/>
            <person name="Liu G."/>
            <person name="Chen Q."/>
            <person name="Wang H."/>
            <person name="Liu L."/>
            <person name="Tang K."/>
        </authorList>
    </citation>
    <scope>NUCLEOTIDE SEQUENCE</scope>
    <source>
        <strain evidence="1">TK19036</strain>
    </source>
</reference>
<proteinExistence type="predicted"/>
<dbReference type="AlphaFoldDB" id="A0AA49GQ99"/>
<dbReference type="EMBL" id="CP120682">
    <property type="protein sequence ID" value="WKN37924.1"/>
    <property type="molecule type" value="Genomic_DNA"/>
</dbReference>
<sequence>MNKIILGVVGLVIVGIMVYSLQGGESAEDYSERIAQERQRIRTYLRSAPDSPFAPDSIPFHELSYYEAKPEYRVTARLERVEDHKLLTLPTTSGEDEKYIRYGYAQFDLGGQPQRLLVLQPFDQEESTLFVAFADATSGEETYGGGRYLNVEMPSRTGQKTLELDFNLAYNPYCAYNPTFSCPFPPRENVMEIPVEAGEKTFEDK</sequence>
<dbReference type="PANTHER" id="PTHR41913">
    <property type="entry name" value="DUF1684 DOMAIN-CONTAINING PROTEIN"/>
    <property type="match status" value="1"/>
</dbReference>
<evidence type="ECO:0000313" key="1">
    <source>
        <dbReference type="EMBL" id="WKN37924.1"/>
    </source>
</evidence>
<dbReference type="PANTHER" id="PTHR41913:SF1">
    <property type="entry name" value="DUF1684 DOMAIN-CONTAINING PROTEIN"/>
    <property type="match status" value="1"/>
</dbReference>
<organism evidence="1">
    <name type="scientific">Roseihalotalea indica</name>
    <dbReference type="NCBI Taxonomy" id="2867963"/>
    <lineage>
        <taxon>Bacteria</taxon>
        <taxon>Pseudomonadati</taxon>
        <taxon>Bacteroidota</taxon>
        <taxon>Cytophagia</taxon>
        <taxon>Cytophagales</taxon>
        <taxon>Catalimonadaceae</taxon>
        <taxon>Roseihalotalea</taxon>
    </lineage>
</organism>